<feature type="non-terminal residue" evidence="2">
    <location>
        <position position="62"/>
    </location>
</feature>
<feature type="compositionally biased region" description="Acidic residues" evidence="1">
    <location>
        <begin position="18"/>
        <end position="40"/>
    </location>
</feature>
<feature type="region of interest" description="Disordered" evidence="1">
    <location>
        <begin position="1"/>
        <end position="40"/>
    </location>
</feature>
<feature type="compositionally biased region" description="Polar residues" evidence="1">
    <location>
        <begin position="1"/>
        <end position="17"/>
    </location>
</feature>
<reference evidence="2 3" key="1">
    <citation type="journal article" date="2018" name="Front. Plant Sci.">
        <title>Red Clover (Trifolium pratense) and Zigzag Clover (T. medium) - A Picture of Genomic Similarities and Differences.</title>
        <authorList>
            <person name="Dluhosova J."/>
            <person name="Istvanek J."/>
            <person name="Nedelnik J."/>
            <person name="Repkova J."/>
        </authorList>
    </citation>
    <scope>NUCLEOTIDE SEQUENCE [LARGE SCALE GENOMIC DNA]</scope>
    <source>
        <strain evidence="3">cv. 10/8</strain>
        <tissue evidence="2">Leaf</tissue>
    </source>
</reference>
<accession>A0A392VH29</accession>
<evidence type="ECO:0000313" key="2">
    <source>
        <dbReference type="EMBL" id="MCI86125.1"/>
    </source>
</evidence>
<evidence type="ECO:0000256" key="1">
    <source>
        <dbReference type="SAM" id="MobiDB-lite"/>
    </source>
</evidence>
<proteinExistence type="predicted"/>
<name>A0A392VH29_9FABA</name>
<dbReference type="EMBL" id="LXQA011132331">
    <property type="protein sequence ID" value="MCI86125.1"/>
    <property type="molecule type" value="Genomic_DNA"/>
</dbReference>
<dbReference type="Proteomes" id="UP000265520">
    <property type="component" value="Unassembled WGS sequence"/>
</dbReference>
<comment type="caution">
    <text evidence="2">The sequence shown here is derived from an EMBL/GenBank/DDBJ whole genome shotgun (WGS) entry which is preliminary data.</text>
</comment>
<keyword evidence="3" id="KW-1185">Reference proteome</keyword>
<dbReference type="AlphaFoldDB" id="A0A392VH29"/>
<organism evidence="2 3">
    <name type="scientific">Trifolium medium</name>
    <dbReference type="NCBI Taxonomy" id="97028"/>
    <lineage>
        <taxon>Eukaryota</taxon>
        <taxon>Viridiplantae</taxon>
        <taxon>Streptophyta</taxon>
        <taxon>Embryophyta</taxon>
        <taxon>Tracheophyta</taxon>
        <taxon>Spermatophyta</taxon>
        <taxon>Magnoliopsida</taxon>
        <taxon>eudicotyledons</taxon>
        <taxon>Gunneridae</taxon>
        <taxon>Pentapetalae</taxon>
        <taxon>rosids</taxon>
        <taxon>fabids</taxon>
        <taxon>Fabales</taxon>
        <taxon>Fabaceae</taxon>
        <taxon>Papilionoideae</taxon>
        <taxon>50 kb inversion clade</taxon>
        <taxon>NPAAA clade</taxon>
        <taxon>Hologalegina</taxon>
        <taxon>IRL clade</taxon>
        <taxon>Trifolieae</taxon>
        <taxon>Trifolium</taxon>
    </lineage>
</organism>
<sequence length="62" mass="6947">MQHLQHNGTVNNYTNANGDDDDDDDDESYTVTYEEENVDSEDGKLFFTPAQHKALLALLQGS</sequence>
<evidence type="ECO:0000313" key="3">
    <source>
        <dbReference type="Proteomes" id="UP000265520"/>
    </source>
</evidence>
<protein>
    <submittedName>
        <fullName evidence="2">Uncharacterized protein</fullName>
    </submittedName>
</protein>